<gene>
    <name evidence="2" type="ORF">BSAL_38855</name>
</gene>
<reference evidence="3" key="1">
    <citation type="submission" date="2015-09" db="EMBL/GenBank/DDBJ databases">
        <authorList>
            <consortium name="Pathogen Informatics"/>
        </authorList>
    </citation>
    <scope>NUCLEOTIDE SEQUENCE [LARGE SCALE GENOMIC DNA]</scope>
    <source>
        <strain evidence="3">Lake Konstanz</strain>
    </source>
</reference>
<feature type="region of interest" description="Disordered" evidence="1">
    <location>
        <begin position="83"/>
        <end position="103"/>
    </location>
</feature>
<evidence type="ECO:0000313" key="2">
    <source>
        <dbReference type="EMBL" id="CUG92686.1"/>
    </source>
</evidence>
<dbReference type="AlphaFoldDB" id="A0A0S4JR67"/>
<dbReference type="Proteomes" id="UP000051952">
    <property type="component" value="Unassembled WGS sequence"/>
</dbReference>
<organism evidence="2 3">
    <name type="scientific">Bodo saltans</name>
    <name type="common">Flagellated protozoan</name>
    <dbReference type="NCBI Taxonomy" id="75058"/>
    <lineage>
        <taxon>Eukaryota</taxon>
        <taxon>Discoba</taxon>
        <taxon>Euglenozoa</taxon>
        <taxon>Kinetoplastea</taxon>
        <taxon>Metakinetoplastina</taxon>
        <taxon>Eubodonida</taxon>
        <taxon>Bodonidae</taxon>
        <taxon>Bodo</taxon>
    </lineage>
</organism>
<evidence type="ECO:0000256" key="1">
    <source>
        <dbReference type="SAM" id="MobiDB-lite"/>
    </source>
</evidence>
<dbReference type="VEuPathDB" id="TriTrypDB:BSAL_38855"/>
<accession>A0A0S4JR67</accession>
<protein>
    <submittedName>
        <fullName evidence="2">Uncharacterized protein</fullName>
    </submittedName>
</protein>
<feature type="compositionally biased region" description="Polar residues" evidence="1">
    <location>
        <begin position="989"/>
        <end position="1004"/>
    </location>
</feature>
<feature type="compositionally biased region" description="Basic residues" evidence="1">
    <location>
        <begin position="1038"/>
        <end position="1054"/>
    </location>
</feature>
<name>A0A0S4JR67_BODSA</name>
<sequence>MESSSSRLIGLQGLLERNLQLQQALQIRRDSLCETLGGLCDLHCVLQQASQFSLDEDIRTDRQSTSRKSARSGHVVRVVVRSSSSLHHHQGNTGTHENPSSSSSALIGRCYTGHLDNTQQFSLLARTSLVALHRVDDHHGRDFGGEPHLRNAVEEHAQRADAFAYAYLIVPQQADPSQIVNAATTQTTRRVTITTITSIAASTIVAMGPPLGDDDRKQRSTNLVFPRITPMSCYRHQWDTAFDQALLRLLIAYATAEAEVDGDESMTTVSERRKPASPAAAAVVTTKAMRRVADMLTMQGWTRIAQEMSQLHFRHRKCLSITTPAQNLHHHHHHSEEDHSVFRFDGNTTALPVSASCCRHRWHARMRSVVESFETSLRSADESASLFLETFATARDGGGADASTVASSSYRWSPELDDSLHSHLIHKCGYLVCRPVWESLVSELTSVAHDPTAASTSAVAAHPQRHRRTLAKQEPQEGDAPHHYEGTKVMVGDLKGNGLSEEKRMFLQHMHVILLPRLNAFEIASHFQRTMNPYHVTTSTESSRRHSGILRAMRDRVTTQQRFEMSSGVVSPSQQRMLRLLDDAALLTPPSSGFSIDEDTRLLWCANELTRCHGIIPSPSSAAGDDKDNVTEESESRVGTTSRTITSSADLTLAFYFRTLAKTSLPFEPSEEDSSCISAGSWGASPFYYPGVSFRTAAQISHRWAALAPPTTAVSITEESGGGGGVRGIEDQLSEGHVTPLLPLHVSANFTIPVPLIERTWSETRIRFLSMFALCTLRQVQSQVRWRFLSMFALCTLRQVQSQVRWRGDVSFVERYVLEGTVPHERLRTISRYQFTTRLHQFTNSVAVESRLVFRAPASDEVNGTDEVATVPSARSEPAPDESSAFALEVEEREGGAEVPSSSQNMHRRRPPPAAAMWTPSLDTFLLSIVDRVQVPWRFEITPTRGEKTASQQQRHMALTLQPTVDDGECWWRYVARLVEDVAARSYAPTTQRSTDHNNSSSGNGEPHDVFTSMQCYLRFSKLRLPPTATDDEELQQQKRRRGQSHSRVRLTSR</sequence>
<feature type="region of interest" description="Disordered" evidence="1">
    <location>
        <begin position="617"/>
        <end position="643"/>
    </location>
</feature>
<feature type="compositionally biased region" description="Polar residues" evidence="1">
    <location>
        <begin position="91"/>
        <end position="103"/>
    </location>
</feature>
<feature type="region of interest" description="Disordered" evidence="1">
    <location>
        <begin position="989"/>
        <end position="1008"/>
    </location>
</feature>
<keyword evidence="3" id="KW-1185">Reference proteome</keyword>
<feature type="region of interest" description="Disordered" evidence="1">
    <location>
        <begin position="1028"/>
        <end position="1054"/>
    </location>
</feature>
<feature type="region of interest" description="Disordered" evidence="1">
    <location>
        <begin position="892"/>
        <end position="913"/>
    </location>
</feature>
<dbReference type="EMBL" id="CYKH01002075">
    <property type="protein sequence ID" value="CUG92686.1"/>
    <property type="molecule type" value="Genomic_DNA"/>
</dbReference>
<evidence type="ECO:0000313" key="3">
    <source>
        <dbReference type="Proteomes" id="UP000051952"/>
    </source>
</evidence>
<feature type="compositionally biased region" description="Basic and acidic residues" evidence="1">
    <location>
        <begin position="624"/>
        <end position="636"/>
    </location>
</feature>
<proteinExistence type="predicted"/>